<evidence type="ECO:0000256" key="1">
    <source>
        <dbReference type="SAM" id="MobiDB-lite"/>
    </source>
</evidence>
<organism evidence="4 6">
    <name type="scientific">Photobacterium phosphoreum</name>
    <dbReference type="NCBI Taxonomy" id="659"/>
    <lineage>
        <taxon>Bacteria</taxon>
        <taxon>Pseudomonadati</taxon>
        <taxon>Pseudomonadota</taxon>
        <taxon>Gammaproteobacteria</taxon>
        <taxon>Vibrionales</taxon>
        <taxon>Vibrionaceae</taxon>
        <taxon>Photobacterium</taxon>
    </lineage>
</organism>
<feature type="compositionally biased region" description="Polar residues" evidence="1">
    <location>
        <begin position="36"/>
        <end position="60"/>
    </location>
</feature>
<dbReference type="GO" id="GO:0003677">
    <property type="term" value="F:DNA binding"/>
    <property type="evidence" value="ECO:0007669"/>
    <property type="project" value="InterPro"/>
</dbReference>
<evidence type="ECO:0000313" key="6">
    <source>
        <dbReference type="Proteomes" id="UP000241618"/>
    </source>
</evidence>
<evidence type="ECO:0000313" key="3">
    <source>
        <dbReference type="EMBL" id="PSU24737.1"/>
    </source>
</evidence>
<dbReference type="Proteomes" id="UP000241405">
    <property type="component" value="Unassembled WGS sequence"/>
</dbReference>
<dbReference type="PROSITE" id="PS50943">
    <property type="entry name" value="HTH_CROC1"/>
    <property type="match status" value="1"/>
</dbReference>
<dbReference type="CDD" id="cd00093">
    <property type="entry name" value="HTH_XRE"/>
    <property type="match status" value="1"/>
</dbReference>
<dbReference type="RefSeq" id="WP_107191659.1">
    <property type="nucleotide sequence ID" value="NZ_PYMN01000038.1"/>
</dbReference>
<name>A0A2T3JQ72_PHOPO</name>
<protein>
    <submittedName>
        <fullName evidence="4">Transcriptional regulator</fullName>
    </submittedName>
</protein>
<feature type="region of interest" description="Disordered" evidence="1">
    <location>
        <begin position="23"/>
        <end position="60"/>
    </location>
</feature>
<dbReference type="InterPro" id="IPR010982">
    <property type="entry name" value="Lambda_DNA-bd_dom_sf"/>
</dbReference>
<reference evidence="5 6" key="1">
    <citation type="submission" date="2018-03" db="EMBL/GenBank/DDBJ databases">
        <title>Whole genome sequencing of Histamine producing bacteria.</title>
        <authorList>
            <person name="Butler K."/>
        </authorList>
    </citation>
    <scope>NUCLEOTIDE SEQUENCE [LARGE SCALE GENOMIC DNA]</scope>
    <source>
        <strain evidence="4 6">FS-6.1</strain>
        <strain evidence="3 5">FS-6.2</strain>
    </source>
</reference>
<dbReference type="InterPro" id="IPR001387">
    <property type="entry name" value="Cro/C1-type_HTH"/>
</dbReference>
<keyword evidence="5" id="KW-1185">Reference proteome</keyword>
<evidence type="ECO:0000259" key="2">
    <source>
        <dbReference type="PROSITE" id="PS50943"/>
    </source>
</evidence>
<dbReference type="EMBL" id="PYMO01000011">
    <property type="protein sequence ID" value="PSU24737.1"/>
    <property type="molecule type" value="Genomic_DNA"/>
</dbReference>
<dbReference type="Proteomes" id="UP000241618">
    <property type="component" value="Unassembled WGS sequence"/>
</dbReference>
<dbReference type="Gene3D" id="1.10.260.40">
    <property type="entry name" value="lambda repressor-like DNA-binding domains"/>
    <property type="match status" value="1"/>
</dbReference>
<dbReference type="SMART" id="SM00530">
    <property type="entry name" value="HTH_XRE"/>
    <property type="match status" value="1"/>
</dbReference>
<gene>
    <name evidence="4" type="ORF">C9J18_12975</name>
    <name evidence="3" type="ORF">CTM96_12355</name>
</gene>
<evidence type="ECO:0000313" key="5">
    <source>
        <dbReference type="Proteomes" id="UP000241405"/>
    </source>
</evidence>
<accession>A0A2T3JQ72</accession>
<dbReference type="EMBL" id="PYMP01000012">
    <property type="protein sequence ID" value="PSU51214.1"/>
    <property type="molecule type" value="Genomic_DNA"/>
</dbReference>
<evidence type="ECO:0000313" key="4">
    <source>
        <dbReference type="EMBL" id="PSU51214.1"/>
    </source>
</evidence>
<feature type="domain" description="HTH cro/C1-type" evidence="2">
    <location>
        <begin position="85"/>
        <end position="140"/>
    </location>
</feature>
<dbReference type="AlphaFoldDB" id="A0A2T3JQ72"/>
<dbReference type="Pfam" id="PF01381">
    <property type="entry name" value="HTH_3"/>
    <property type="match status" value="1"/>
</dbReference>
<sequence>MSNTDHIPAESVEDVIARMKKGNIQSVSEDHRPSHGTESTLMLESSSPGRISKNITTTSPSERKKKINAIVKQLIFGQLSQGKTLKNLRIGVLGIKQDVFAKMVGVSRKTISDIENDRGHFNADILGKVFKPFGLKIGLIPSSPEALKALFD</sequence>
<dbReference type="SUPFAM" id="SSF47413">
    <property type="entry name" value="lambda repressor-like DNA-binding domains"/>
    <property type="match status" value="1"/>
</dbReference>
<comment type="caution">
    <text evidence="4">The sequence shown here is derived from an EMBL/GenBank/DDBJ whole genome shotgun (WGS) entry which is preliminary data.</text>
</comment>
<proteinExistence type="predicted"/>